<keyword evidence="1" id="KW-0560">Oxidoreductase</keyword>
<dbReference type="Gene3D" id="3.50.50.60">
    <property type="entry name" value="FAD/NAD(P)-binding domain"/>
    <property type="match status" value="2"/>
</dbReference>
<dbReference type="Proteomes" id="UP000541636">
    <property type="component" value="Unassembled WGS sequence"/>
</dbReference>
<keyword evidence="4" id="KW-1185">Reference proteome</keyword>
<dbReference type="Pfam" id="PF01266">
    <property type="entry name" value="DAO"/>
    <property type="match status" value="1"/>
</dbReference>
<dbReference type="InterPro" id="IPR006076">
    <property type="entry name" value="FAD-dep_OxRdtase"/>
</dbReference>
<dbReference type="RefSeq" id="WP_168609098.1">
    <property type="nucleotide sequence ID" value="NZ_JAAZQD010000003.1"/>
</dbReference>
<evidence type="ECO:0000256" key="1">
    <source>
        <dbReference type="ARBA" id="ARBA00023002"/>
    </source>
</evidence>
<dbReference type="AlphaFoldDB" id="A0A846ZL60"/>
<dbReference type="EMBL" id="JAAZQD010000003">
    <property type="protein sequence ID" value="NKZ38924.1"/>
    <property type="molecule type" value="Genomic_DNA"/>
</dbReference>
<gene>
    <name evidence="3" type="ORF">HF690_08115</name>
</gene>
<name>A0A846ZL60_9GAMM</name>
<dbReference type="Gene3D" id="3.30.9.10">
    <property type="entry name" value="D-Amino Acid Oxidase, subunit A, domain 2"/>
    <property type="match status" value="1"/>
</dbReference>
<proteinExistence type="predicted"/>
<dbReference type="InterPro" id="IPR036188">
    <property type="entry name" value="FAD/NAD-bd_sf"/>
</dbReference>
<evidence type="ECO:0000313" key="4">
    <source>
        <dbReference type="Proteomes" id="UP000541636"/>
    </source>
</evidence>
<evidence type="ECO:0000259" key="2">
    <source>
        <dbReference type="Pfam" id="PF01266"/>
    </source>
</evidence>
<protein>
    <submittedName>
        <fullName evidence="3">FAD-dependent oxidoreductase</fullName>
    </submittedName>
</protein>
<dbReference type="PROSITE" id="PS51257">
    <property type="entry name" value="PROKAR_LIPOPROTEIN"/>
    <property type="match status" value="1"/>
</dbReference>
<evidence type="ECO:0000313" key="3">
    <source>
        <dbReference type="EMBL" id="NKZ38924.1"/>
    </source>
</evidence>
<dbReference type="GO" id="GO:0005737">
    <property type="term" value="C:cytoplasm"/>
    <property type="evidence" value="ECO:0007669"/>
    <property type="project" value="TreeGrafter"/>
</dbReference>
<feature type="domain" description="FAD dependent oxidoreductase" evidence="2">
    <location>
        <begin position="7"/>
        <end position="398"/>
    </location>
</feature>
<reference evidence="3 4" key="1">
    <citation type="journal article" date="2017" name="Int. J. Syst. Evol. Microbiol.">
        <title>Oleiagrimonas citrea sp. nov., a marine bacterium isolated from tidal flat sediment and emended description of the genus Oleiagrimonas Fang et al. 2015 and Oleiagrimonas soli.</title>
        <authorList>
            <person name="Yang S.H."/>
            <person name="Seo H.S."/>
            <person name="Seong C.N."/>
            <person name="Kwon K.K."/>
        </authorList>
    </citation>
    <scope>NUCLEOTIDE SEQUENCE [LARGE SCALE GENOMIC DNA]</scope>
    <source>
        <strain evidence="3 4">MEBiC09124</strain>
    </source>
</reference>
<dbReference type="PANTHER" id="PTHR13847">
    <property type="entry name" value="SARCOSINE DEHYDROGENASE-RELATED"/>
    <property type="match status" value="1"/>
</dbReference>
<accession>A0A846ZL60</accession>
<organism evidence="3 4">
    <name type="scientific">Oleiagrimonas citrea</name>
    <dbReference type="NCBI Taxonomy" id="1665687"/>
    <lineage>
        <taxon>Bacteria</taxon>
        <taxon>Pseudomonadati</taxon>
        <taxon>Pseudomonadota</taxon>
        <taxon>Gammaproteobacteria</taxon>
        <taxon>Lysobacterales</taxon>
        <taxon>Rhodanobacteraceae</taxon>
        <taxon>Oleiagrimonas</taxon>
    </lineage>
</organism>
<comment type="caution">
    <text evidence="3">The sequence shown here is derived from an EMBL/GenBank/DDBJ whole genome shotgun (WGS) entry which is preliminary data.</text>
</comment>
<sequence>MATQRSDVLVLGGGVIGLACALRLLQAGATVRIVEQGTVGGGASHGNCGTLTPSHAIPLLTPGALRRAFAQMAQRDAPLHIHPRPELARFLWLARLARQGRRARAEEAAVARATLLRSSMELTQSWIDEMSLACEFSARGTLYVYRDAQAFRAASGHAQWLERLGIEARACDDDELQAMEPALKPGMAGAYFHPDDAHLRPEAFVAELARRVRELGGVIEESARIERVHANGRQVEAVRTHRGVYAGERMVMALGAWSPQVGRMFGMRLPMQPGKGYSLTWSRPSRAPSRPLMLSEKGVCAVAWSSGFRLGGTMEFSGYDTQLNESRIKAIRRAADAYLHETSGPVLQEMWWGWRPMSVDQLPIIGESRRWSNLIFATAHGMLGMSMAAGTAEIVTALCRGVAPDIDIRAFRPARFRL</sequence>
<dbReference type="PANTHER" id="PTHR13847:SF289">
    <property type="entry name" value="GLYCINE OXIDASE"/>
    <property type="match status" value="1"/>
</dbReference>
<dbReference type="GO" id="GO:0016491">
    <property type="term" value="F:oxidoreductase activity"/>
    <property type="evidence" value="ECO:0007669"/>
    <property type="project" value="UniProtKB-KW"/>
</dbReference>
<dbReference type="SUPFAM" id="SSF51905">
    <property type="entry name" value="FAD/NAD(P)-binding domain"/>
    <property type="match status" value="1"/>
</dbReference>
<dbReference type="SUPFAM" id="SSF54373">
    <property type="entry name" value="FAD-linked reductases, C-terminal domain"/>
    <property type="match status" value="1"/>
</dbReference>